<proteinExistence type="predicted"/>
<dbReference type="Pfam" id="PF12937">
    <property type="entry name" value="F-box-like"/>
    <property type="match status" value="1"/>
</dbReference>
<keyword evidence="3" id="KW-1185">Reference proteome</keyword>
<dbReference type="InterPro" id="IPR036047">
    <property type="entry name" value="F-box-like_dom_sf"/>
</dbReference>
<dbReference type="RefSeq" id="XP_056764388.1">
    <property type="nucleotide sequence ID" value="XM_056911562.1"/>
</dbReference>
<feature type="domain" description="F-box" evidence="1">
    <location>
        <begin position="1"/>
        <end position="47"/>
    </location>
</feature>
<dbReference type="InterPro" id="IPR001810">
    <property type="entry name" value="F-box_dom"/>
</dbReference>
<gene>
    <name evidence="2" type="ORF">N7458_008180</name>
</gene>
<evidence type="ECO:0000313" key="3">
    <source>
        <dbReference type="Proteomes" id="UP001213681"/>
    </source>
</evidence>
<reference evidence="2" key="2">
    <citation type="journal article" date="2023" name="IMA Fungus">
        <title>Comparative genomic study of the Penicillium genus elucidates a diverse pangenome and 15 lateral gene transfer events.</title>
        <authorList>
            <person name="Petersen C."/>
            <person name="Sorensen T."/>
            <person name="Nielsen M.R."/>
            <person name="Sondergaard T.E."/>
            <person name="Sorensen J.L."/>
            <person name="Fitzpatrick D.A."/>
            <person name="Frisvad J.C."/>
            <person name="Nielsen K.L."/>
        </authorList>
    </citation>
    <scope>NUCLEOTIDE SEQUENCE</scope>
    <source>
        <strain evidence="2">IBT 16125</strain>
    </source>
</reference>
<protein>
    <recommendedName>
        <fullName evidence="1">F-box domain-containing protein</fullName>
    </recommendedName>
</protein>
<name>A0AAD6C4W0_9EURO</name>
<evidence type="ECO:0000259" key="1">
    <source>
        <dbReference type="PROSITE" id="PS50181"/>
    </source>
</evidence>
<organism evidence="2 3">
    <name type="scientific">Penicillium daleae</name>
    <dbReference type="NCBI Taxonomy" id="63821"/>
    <lineage>
        <taxon>Eukaryota</taxon>
        <taxon>Fungi</taxon>
        <taxon>Dikarya</taxon>
        <taxon>Ascomycota</taxon>
        <taxon>Pezizomycotina</taxon>
        <taxon>Eurotiomycetes</taxon>
        <taxon>Eurotiomycetidae</taxon>
        <taxon>Eurotiales</taxon>
        <taxon>Aspergillaceae</taxon>
        <taxon>Penicillium</taxon>
    </lineage>
</organism>
<dbReference type="GeneID" id="81601805"/>
<comment type="caution">
    <text evidence="2">The sequence shown here is derived from an EMBL/GenBank/DDBJ whole genome shotgun (WGS) entry which is preliminary data.</text>
</comment>
<dbReference type="EMBL" id="JAPVEA010000007">
    <property type="protein sequence ID" value="KAJ5444308.1"/>
    <property type="molecule type" value="Genomic_DNA"/>
</dbReference>
<reference evidence="2" key="1">
    <citation type="submission" date="2022-12" db="EMBL/GenBank/DDBJ databases">
        <authorList>
            <person name="Petersen C."/>
        </authorList>
    </citation>
    <scope>NUCLEOTIDE SEQUENCE</scope>
    <source>
        <strain evidence="2">IBT 16125</strain>
    </source>
</reference>
<dbReference type="Proteomes" id="UP001213681">
    <property type="component" value="Unassembled WGS sequence"/>
</dbReference>
<dbReference type="CDD" id="cd09917">
    <property type="entry name" value="F-box_SF"/>
    <property type="match status" value="1"/>
</dbReference>
<sequence>MSIQILPTEILLLIFRFVGNKELAQNCGVAVCQRWHSIIKSILVKDIRVSGPQFIKISDRDFQYMKIFTRALEINMTIKLPPYEIDKAYDELADDRRRLRRLKQHPKLVQKRLNHLSTLIPDYSSLRSLVLRFGRVGDAEDERQFPTCGGWDQVSFIKGLWSTRLAHLTIETGQIGYPRQKGVCRMIAQIIPSLISVRLQLRWICDELLDFTHIDATEPPPRIKNIIISDIMHYIVDSDWYWEYSMHEWDMNCSYHTLFVQLENKAEEAVRRLPTLEGLWIVKHEGRWARSVTSREFVTRIERTYPIEPSDVDGYDWTMPTPWIETIAF</sequence>
<dbReference type="PROSITE" id="PS50181">
    <property type="entry name" value="FBOX"/>
    <property type="match status" value="1"/>
</dbReference>
<evidence type="ECO:0000313" key="2">
    <source>
        <dbReference type="EMBL" id="KAJ5444308.1"/>
    </source>
</evidence>
<dbReference type="Gene3D" id="1.20.1280.50">
    <property type="match status" value="1"/>
</dbReference>
<dbReference type="AlphaFoldDB" id="A0AAD6C4W0"/>
<dbReference type="SUPFAM" id="SSF81383">
    <property type="entry name" value="F-box domain"/>
    <property type="match status" value="1"/>
</dbReference>
<accession>A0AAD6C4W0</accession>